<evidence type="ECO:0000256" key="10">
    <source>
        <dbReference type="ARBA" id="ARBA00022840"/>
    </source>
</evidence>
<keyword evidence="5" id="KW-0597">Phosphoprotein</keyword>
<evidence type="ECO:0000256" key="4">
    <source>
        <dbReference type="ARBA" id="ARBA00022475"/>
    </source>
</evidence>
<keyword evidence="4" id="KW-1003">Cell membrane</keyword>
<dbReference type="Gene3D" id="6.10.340.10">
    <property type="match status" value="1"/>
</dbReference>
<dbReference type="GO" id="GO:0005886">
    <property type="term" value="C:plasma membrane"/>
    <property type="evidence" value="ECO:0007669"/>
    <property type="project" value="UniProtKB-SubCell"/>
</dbReference>
<evidence type="ECO:0000313" key="19">
    <source>
        <dbReference type="Proteomes" id="UP000183090"/>
    </source>
</evidence>
<dbReference type="EMBL" id="FOTB01000003">
    <property type="protein sequence ID" value="SFK75523.1"/>
    <property type="molecule type" value="Genomic_DNA"/>
</dbReference>
<dbReference type="Proteomes" id="UP000034029">
    <property type="component" value="Chromosome"/>
</dbReference>
<dbReference type="Proteomes" id="UP000183090">
    <property type="component" value="Unassembled WGS sequence"/>
</dbReference>
<dbReference type="KEGG" id="shv:AAT16_00775"/>
<dbReference type="SMART" id="SM00388">
    <property type="entry name" value="HisKA"/>
    <property type="match status" value="1"/>
</dbReference>
<evidence type="ECO:0000259" key="15">
    <source>
        <dbReference type="PROSITE" id="PS50109"/>
    </source>
</evidence>
<dbReference type="Gene3D" id="1.10.287.130">
    <property type="match status" value="1"/>
</dbReference>
<proteinExistence type="predicted"/>
<feature type="transmembrane region" description="Helical" evidence="14">
    <location>
        <begin position="7"/>
        <end position="30"/>
    </location>
</feature>
<evidence type="ECO:0000256" key="8">
    <source>
        <dbReference type="ARBA" id="ARBA00022741"/>
    </source>
</evidence>
<comment type="subcellular location">
    <subcellularLocation>
        <location evidence="2">Cell membrane</location>
        <topology evidence="2">Multi-pass membrane protein</topology>
    </subcellularLocation>
</comment>
<keyword evidence="10" id="KW-0067">ATP-binding</keyword>
<dbReference type="InterPro" id="IPR036890">
    <property type="entry name" value="HATPase_C_sf"/>
</dbReference>
<evidence type="ECO:0000256" key="5">
    <source>
        <dbReference type="ARBA" id="ARBA00022553"/>
    </source>
</evidence>
<name>A0A0F7HIL5_9STAP</name>
<evidence type="ECO:0000256" key="11">
    <source>
        <dbReference type="ARBA" id="ARBA00022989"/>
    </source>
</evidence>
<reference evidence="18" key="2">
    <citation type="submission" date="2015-04" db="EMBL/GenBank/DDBJ databases">
        <title>Complete genome sequence of Salinicoccus halodurans strain H3B36, isolated from the Qaidam basin of China.</title>
        <authorList>
            <person name="Ma Y."/>
            <person name="Jiang K."/>
            <person name="Xue Y."/>
        </authorList>
    </citation>
    <scope>NUCLEOTIDE SEQUENCE [LARGE SCALE GENOMIC DNA]</scope>
    <source>
        <strain evidence="18">H3B36</strain>
    </source>
</reference>
<comment type="catalytic activity">
    <reaction evidence="1">
        <text>ATP + protein L-histidine = ADP + protein N-phospho-L-histidine.</text>
        <dbReference type="EC" id="2.7.13.3"/>
    </reaction>
</comment>
<accession>A0A0F7HIL5</accession>
<evidence type="ECO:0000313" key="16">
    <source>
        <dbReference type="EMBL" id="AKG72881.1"/>
    </source>
</evidence>
<dbReference type="PROSITE" id="PS50109">
    <property type="entry name" value="HIS_KIN"/>
    <property type="match status" value="1"/>
</dbReference>
<dbReference type="InterPro" id="IPR003661">
    <property type="entry name" value="HisK_dim/P_dom"/>
</dbReference>
<evidence type="ECO:0000256" key="3">
    <source>
        <dbReference type="ARBA" id="ARBA00012438"/>
    </source>
</evidence>
<dbReference type="SUPFAM" id="SSF47384">
    <property type="entry name" value="Homodimeric domain of signal transducing histidine kinase"/>
    <property type="match status" value="1"/>
</dbReference>
<protein>
    <recommendedName>
        <fullName evidence="3">histidine kinase</fullName>
        <ecNumber evidence="3">2.7.13.3</ecNumber>
    </recommendedName>
</protein>
<dbReference type="CDD" id="cd00082">
    <property type="entry name" value="HisKA"/>
    <property type="match status" value="1"/>
</dbReference>
<organism evidence="17 19">
    <name type="scientific">Salinicoccus halodurans</name>
    <dbReference type="NCBI Taxonomy" id="407035"/>
    <lineage>
        <taxon>Bacteria</taxon>
        <taxon>Bacillati</taxon>
        <taxon>Bacillota</taxon>
        <taxon>Bacilli</taxon>
        <taxon>Bacillales</taxon>
        <taxon>Staphylococcaceae</taxon>
        <taxon>Salinicoccus</taxon>
    </lineage>
</organism>
<dbReference type="EMBL" id="CP011366">
    <property type="protein sequence ID" value="AKG72881.1"/>
    <property type="molecule type" value="Genomic_DNA"/>
</dbReference>
<reference evidence="16 18" key="1">
    <citation type="journal article" date="2015" name="Int. J. Syst. Evol. Microbiol.">
        <title>Complete genome sequence of Salinicoccus halodurans H3B36, isolated from the Qaidam Basin in China.</title>
        <authorList>
            <person name="Jiang K."/>
            <person name="Xue Y."/>
            <person name="Ma Y."/>
        </authorList>
    </citation>
    <scope>NUCLEOTIDE SEQUENCE [LARGE SCALE GENOMIC DNA]</scope>
    <source>
        <strain evidence="16 18">H3B36</strain>
    </source>
</reference>
<sequence>MKLGTKIQLYTTVMTVIVVILINLFVYFSYKNFSLNAEMGQLENRGINIMQELQNANADNVNSEAVLQAFLLSDGYVKVIDEEDNPVVRISTETEYASLNEPYRTNQYQKSVSHEDMEFVMVSLPVIWDNGQVYNLQIYENVHFLYDTFEVLKWILVISTFIILIVIFLLNRVITNIVIKPINKLIDKMKKTDDTSKYTMIEINEKDTKELKELSEAFNEMMLDLKAHDENQQAFIMNASHELKTPITVIGSYSQMLKRFGKTREDVLDESIHAISDEAKRMKYLTEQLLSFAKVNREDETFSPEPIRIVKLLKNITKRLETVYDREIELTFDNTDVLVLIDVDTFDQLIKIFLDNAYKYSSEKISVNLHELENNVEVTIVDRGIGIPQEDINHIFTRFYRVDKARARKTGGSGLGLSIAEELANLNDISIDVTSRVNAGTTFKLTIKKVKKNEEVK</sequence>
<keyword evidence="9 17" id="KW-0418">Kinase</keyword>
<dbReference type="InterPro" id="IPR003594">
    <property type="entry name" value="HATPase_dom"/>
</dbReference>
<dbReference type="CDD" id="cd06225">
    <property type="entry name" value="HAMP"/>
    <property type="match status" value="1"/>
</dbReference>
<dbReference type="PANTHER" id="PTHR45528:SF1">
    <property type="entry name" value="SENSOR HISTIDINE KINASE CPXA"/>
    <property type="match status" value="1"/>
</dbReference>
<dbReference type="PRINTS" id="PR00344">
    <property type="entry name" value="BCTRLSENSOR"/>
</dbReference>
<keyword evidence="12" id="KW-0902">Two-component regulatory system</keyword>
<dbReference type="FunFam" id="3.30.565.10:FF:000006">
    <property type="entry name" value="Sensor histidine kinase WalK"/>
    <property type="match status" value="1"/>
</dbReference>
<dbReference type="GO" id="GO:0000155">
    <property type="term" value="F:phosphorelay sensor kinase activity"/>
    <property type="evidence" value="ECO:0007669"/>
    <property type="project" value="InterPro"/>
</dbReference>
<keyword evidence="7 14" id="KW-0812">Transmembrane</keyword>
<dbReference type="SMART" id="SM00387">
    <property type="entry name" value="HATPase_c"/>
    <property type="match status" value="1"/>
</dbReference>
<keyword evidence="6" id="KW-0808">Transferase</keyword>
<dbReference type="Pfam" id="PF02518">
    <property type="entry name" value="HATPase_c"/>
    <property type="match status" value="1"/>
</dbReference>
<evidence type="ECO:0000313" key="17">
    <source>
        <dbReference type="EMBL" id="SFK75523.1"/>
    </source>
</evidence>
<dbReference type="EC" id="2.7.13.3" evidence="3"/>
<keyword evidence="18" id="KW-1185">Reference proteome</keyword>
<dbReference type="OrthoDB" id="9786919at2"/>
<keyword evidence="13 14" id="KW-0472">Membrane</keyword>
<evidence type="ECO:0000256" key="1">
    <source>
        <dbReference type="ARBA" id="ARBA00000085"/>
    </source>
</evidence>
<feature type="transmembrane region" description="Helical" evidence="14">
    <location>
        <begin position="151"/>
        <end position="170"/>
    </location>
</feature>
<dbReference type="AlphaFoldDB" id="A0A0F7HIL5"/>
<evidence type="ECO:0000256" key="9">
    <source>
        <dbReference type="ARBA" id="ARBA00022777"/>
    </source>
</evidence>
<dbReference type="InterPro" id="IPR036097">
    <property type="entry name" value="HisK_dim/P_sf"/>
</dbReference>
<dbReference type="InterPro" id="IPR050398">
    <property type="entry name" value="HssS/ArlS-like"/>
</dbReference>
<dbReference type="PANTHER" id="PTHR45528">
    <property type="entry name" value="SENSOR HISTIDINE KINASE CPXA"/>
    <property type="match status" value="1"/>
</dbReference>
<dbReference type="InterPro" id="IPR005467">
    <property type="entry name" value="His_kinase_dom"/>
</dbReference>
<keyword evidence="8" id="KW-0547">Nucleotide-binding</keyword>
<dbReference type="GO" id="GO:0005524">
    <property type="term" value="F:ATP binding"/>
    <property type="evidence" value="ECO:0007669"/>
    <property type="project" value="UniProtKB-KW"/>
</dbReference>
<evidence type="ECO:0000256" key="2">
    <source>
        <dbReference type="ARBA" id="ARBA00004651"/>
    </source>
</evidence>
<keyword evidence="11 14" id="KW-1133">Transmembrane helix</keyword>
<gene>
    <name evidence="16" type="ORF">AAT16_00775</name>
    <name evidence="17" type="ORF">SAMN05216235_1522</name>
</gene>
<dbReference type="SUPFAM" id="SSF55874">
    <property type="entry name" value="ATPase domain of HSP90 chaperone/DNA topoisomerase II/histidine kinase"/>
    <property type="match status" value="1"/>
</dbReference>
<dbReference type="Gene3D" id="3.30.565.10">
    <property type="entry name" value="Histidine kinase-like ATPase, C-terminal domain"/>
    <property type="match status" value="1"/>
</dbReference>
<feature type="domain" description="Histidine kinase" evidence="15">
    <location>
        <begin position="238"/>
        <end position="451"/>
    </location>
</feature>
<evidence type="ECO:0000256" key="6">
    <source>
        <dbReference type="ARBA" id="ARBA00022679"/>
    </source>
</evidence>
<evidence type="ECO:0000256" key="12">
    <source>
        <dbReference type="ARBA" id="ARBA00023012"/>
    </source>
</evidence>
<dbReference type="InterPro" id="IPR004358">
    <property type="entry name" value="Sig_transdc_His_kin-like_C"/>
</dbReference>
<evidence type="ECO:0000313" key="18">
    <source>
        <dbReference type="Proteomes" id="UP000034029"/>
    </source>
</evidence>
<reference evidence="17 19" key="3">
    <citation type="submission" date="2016-10" db="EMBL/GenBank/DDBJ databases">
        <authorList>
            <person name="Varghese N."/>
            <person name="Submissions S."/>
        </authorList>
    </citation>
    <scope>NUCLEOTIDE SEQUENCE [LARGE SCALE GENOMIC DNA]</scope>
    <source>
        <strain evidence="17 19">CGMCC 1.6501</strain>
    </source>
</reference>
<evidence type="ECO:0000256" key="13">
    <source>
        <dbReference type="ARBA" id="ARBA00023136"/>
    </source>
</evidence>
<evidence type="ECO:0000256" key="14">
    <source>
        <dbReference type="SAM" id="Phobius"/>
    </source>
</evidence>
<evidence type="ECO:0000256" key="7">
    <source>
        <dbReference type="ARBA" id="ARBA00022692"/>
    </source>
</evidence>
<dbReference type="Pfam" id="PF00512">
    <property type="entry name" value="HisKA"/>
    <property type="match status" value="1"/>
</dbReference>
<dbReference type="FunFam" id="1.10.287.130:FF:000001">
    <property type="entry name" value="Two-component sensor histidine kinase"/>
    <property type="match status" value="1"/>
</dbReference>
<dbReference type="CDD" id="cd00075">
    <property type="entry name" value="HATPase"/>
    <property type="match status" value="1"/>
</dbReference>
<dbReference type="RefSeq" id="WP_046789077.1">
    <property type="nucleotide sequence ID" value="NZ_CP011366.1"/>
</dbReference>